<gene>
    <name evidence="1" type="ORF">DBR06_SOUSAS13010035</name>
</gene>
<dbReference type="EMBL" id="QWLN02000558">
    <property type="protein sequence ID" value="TEA42051.1"/>
    <property type="molecule type" value="Genomic_DNA"/>
</dbReference>
<evidence type="ECO:0000313" key="2">
    <source>
        <dbReference type="Proteomes" id="UP000295264"/>
    </source>
</evidence>
<dbReference type="Proteomes" id="UP000295264">
    <property type="component" value="Unassembled WGS sequence"/>
</dbReference>
<accession>A0A484H349</accession>
<protein>
    <submittedName>
        <fullName evidence="1">Uncharacterized protein</fullName>
    </submittedName>
</protein>
<keyword evidence="2" id="KW-1185">Reference proteome</keyword>
<feature type="non-terminal residue" evidence="1">
    <location>
        <position position="1"/>
    </location>
</feature>
<comment type="caution">
    <text evidence="1">The sequence shown here is derived from an EMBL/GenBank/DDBJ whole genome shotgun (WGS) entry which is preliminary data.</text>
</comment>
<proteinExistence type="predicted"/>
<organism evidence="1 2">
    <name type="scientific">Sousa chinensis</name>
    <name type="common">Indo-pacific humpbacked dolphin</name>
    <name type="synonym">Steno chinensis</name>
    <dbReference type="NCBI Taxonomy" id="103600"/>
    <lineage>
        <taxon>Eukaryota</taxon>
        <taxon>Metazoa</taxon>
        <taxon>Chordata</taxon>
        <taxon>Craniata</taxon>
        <taxon>Vertebrata</taxon>
        <taxon>Euteleostomi</taxon>
        <taxon>Mammalia</taxon>
        <taxon>Eutheria</taxon>
        <taxon>Laurasiatheria</taxon>
        <taxon>Artiodactyla</taxon>
        <taxon>Whippomorpha</taxon>
        <taxon>Cetacea</taxon>
        <taxon>Odontoceti</taxon>
        <taxon>Delphinidae</taxon>
        <taxon>Sousa</taxon>
    </lineage>
</organism>
<evidence type="ECO:0000313" key="1">
    <source>
        <dbReference type="EMBL" id="TEA42051.1"/>
    </source>
</evidence>
<reference evidence="1 2" key="1">
    <citation type="journal article" date="2018" name="Genomics">
        <title>Molecular footprints of inshore aquatic adaptation in Indo-Pacific humpback dolphin (Sousa chinensis).</title>
        <authorList>
            <person name="Ming Y."/>
            <person name="Jian J."/>
            <person name="Yu F."/>
            <person name="Yu X."/>
            <person name="Wang J."/>
            <person name="Liu W."/>
        </authorList>
    </citation>
    <scope>NUCLEOTIDE SEQUENCE [LARGE SCALE GENOMIC DNA]</scope>
    <source>
        <strain evidence="1">MY-2018</strain>
        <tissue evidence="1">Skin</tissue>
    </source>
</reference>
<dbReference type="AlphaFoldDB" id="A0A484H349"/>
<sequence length="51" mass="6233">YWCWYVSPLDLWKHQVMRENFSVIRPQIVENFVQRLLENYQDGGLEVCSEN</sequence>
<name>A0A484H349_SOUCH</name>